<dbReference type="Pfam" id="PF00027">
    <property type="entry name" value="cNMP_binding"/>
    <property type="match status" value="1"/>
</dbReference>
<gene>
    <name evidence="5" type="ORF">DWV06_07595</name>
</gene>
<protein>
    <submittedName>
        <fullName evidence="5">Crp/Fnr family transcriptional regulator</fullName>
    </submittedName>
</protein>
<proteinExistence type="predicted"/>
<dbReference type="Proteomes" id="UP000255036">
    <property type="component" value="Unassembled WGS sequence"/>
</dbReference>
<dbReference type="OrthoDB" id="3194797at2"/>
<dbReference type="InterPro" id="IPR036388">
    <property type="entry name" value="WH-like_DNA-bd_sf"/>
</dbReference>
<keyword evidence="2" id="KW-0238">DNA-binding</keyword>
<dbReference type="GO" id="GO:0006355">
    <property type="term" value="P:regulation of DNA-templated transcription"/>
    <property type="evidence" value="ECO:0007669"/>
    <property type="project" value="InterPro"/>
</dbReference>
<evidence type="ECO:0000256" key="2">
    <source>
        <dbReference type="ARBA" id="ARBA00023125"/>
    </source>
</evidence>
<sequence length="241" mass="28456">MLEYLYKKLPILKELDRIKRAEVEEYFINSPKWLLDSIKTVNVDKNIVFVRENDPANTIYIVVKGVIRAVDYRMYGIVFDFMRVDKLQAMGSMEIILDMDVYRASLQTVTKCTMLKMSREVFEKWLQEDIEALKREAKTMINFLMETDRNNRAYIFLQGANRLSLYFVDLYKKYAVKDILTVETSRQEMSEMTGLCEKTITRAMKKLQANGFISKDGYSIQMDKTQYEKLSTEVSKVIERR</sequence>
<dbReference type="InterPro" id="IPR018490">
    <property type="entry name" value="cNMP-bd_dom_sf"/>
</dbReference>
<evidence type="ECO:0000256" key="3">
    <source>
        <dbReference type="ARBA" id="ARBA00023163"/>
    </source>
</evidence>
<dbReference type="CDD" id="cd00038">
    <property type="entry name" value="CAP_ED"/>
    <property type="match status" value="1"/>
</dbReference>
<accession>A0A371AVW5</accession>
<dbReference type="SUPFAM" id="SSF46785">
    <property type="entry name" value="Winged helix' DNA-binding domain"/>
    <property type="match status" value="1"/>
</dbReference>
<dbReference type="AlphaFoldDB" id="A0A371AVW5"/>
<dbReference type="EMBL" id="QRCT01000019">
    <property type="protein sequence ID" value="RDU23716.1"/>
    <property type="molecule type" value="Genomic_DNA"/>
</dbReference>
<evidence type="ECO:0000256" key="1">
    <source>
        <dbReference type="ARBA" id="ARBA00023015"/>
    </source>
</evidence>
<dbReference type="Gene3D" id="1.10.10.10">
    <property type="entry name" value="Winged helix-like DNA-binding domain superfamily/Winged helix DNA-binding domain"/>
    <property type="match status" value="1"/>
</dbReference>
<dbReference type="InterPro" id="IPR000595">
    <property type="entry name" value="cNMP-bd_dom"/>
</dbReference>
<evidence type="ECO:0000313" key="6">
    <source>
        <dbReference type="Proteomes" id="UP000255036"/>
    </source>
</evidence>
<dbReference type="InterPro" id="IPR036390">
    <property type="entry name" value="WH_DNA-bd_sf"/>
</dbReference>
<organism evidence="5 6">
    <name type="scientific">Anaerosacchariphilus polymeriproducens</name>
    <dbReference type="NCBI Taxonomy" id="1812858"/>
    <lineage>
        <taxon>Bacteria</taxon>
        <taxon>Bacillati</taxon>
        <taxon>Bacillota</taxon>
        <taxon>Clostridia</taxon>
        <taxon>Lachnospirales</taxon>
        <taxon>Lachnospiraceae</taxon>
        <taxon>Anaerosacchariphilus</taxon>
    </lineage>
</organism>
<name>A0A371AVW5_9FIRM</name>
<feature type="domain" description="Cyclic nucleotide-binding" evidence="4">
    <location>
        <begin position="34"/>
        <end position="143"/>
    </location>
</feature>
<dbReference type="InterPro" id="IPR014710">
    <property type="entry name" value="RmlC-like_jellyroll"/>
</dbReference>
<dbReference type="Pfam" id="PF13545">
    <property type="entry name" value="HTH_Crp_2"/>
    <property type="match status" value="1"/>
</dbReference>
<dbReference type="Gene3D" id="2.60.120.10">
    <property type="entry name" value="Jelly Rolls"/>
    <property type="match status" value="1"/>
</dbReference>
<keyword evidence="1" id="KW-0805">Transcription regulation</keyword>
<evidence type="ECO:0000313" key="5">
    <source>
        <dbReference type="EMBL" id="RDU23716.1"/>
    </source>
</evidence>
<dbReference type="SUPFAM" id="SSF51206">
    <property type="entry name" value="cAMP-binding domain-like"/>
    <property type="match status" value="1"/>
</dbReference>
<dbReference type="PROSITE" id="PS50042">
    <property type="entry name" value="CNMP_BINDING_3"/>
    <property type="match status" value="1"/>
</dbReference>
<reference evidence="5 6" key="1">
    <citation type="submission" date="2018-07" db="EMBL/GenBank/DDBJ databases">
        <title>Anaerosacharophilus polymeroproducens gen. nov. sp. nov., an anaerobic bacterium isolated from salt field.</title>
        <authorList>
            <person name="Kim W."/>
            <person name="Yang S.-H."/>
            <person name="Oh J."/>
            <person name="Lee J.-H."/>
            <person name="Kwon K.K."/>
        </authorList>
    </citation>
    <scope>NUCLEOTIDE SEQUENCE [LARGE SCALE GENOMIC DNA]</scope>
    <source>
        <strain evidence="5 6">MCWD5</strain>
    </source>
</reference>
<keyword evidence="6" id="KW-1185">Reference proteome</keyword>
<dbReference type="InterPro" id="IPR012318">
    <property type="entry name" value="HTH_CRP"/>
</dbReference>
<comment type="caution">
    <text evidence="5">The sequence shown here is derived from an EMBL/GenBank/DDBJ whole genome shotgun (WGS) entry which is preliminary data.</text>
</comment>
<keyword evidence="3" id="KW-0804">Transcription</keyword>
<dbReference type="GO" id="GO:0003677">
    <property type="term" value="F:DNA binding"/>
    <property type="evidence" value="ECO:0007669"/>
    <property type="project" value="UniProtKB-KW"/>
</dbReference>
<dbReference type="RefSeq" id="WP_115481585.1">
    <property type="nucleotide sequence ID" value="NZ_QRCT01000019.1"/>
</dbReference>
<evidence type="ECO:0000259" key="4">
    <source>
        <dbReference type="PROSITE" id="PS50042"/>
    </source>
</evidence>